<dbReference type="Gene3D" id="3.40.190.10">
    <property type="entry name" value="Periplasmic binding protein-like II"/>
    <property type="match status" value="1"/>
</dbReference>
<evidence type="ECO:0000256" key="1">
    <source>
        <dbReference type="SAM" id="SignalP"/>
    </source>
</evidence>
<feature type="chain" id="PRO_5030842831" evidence="1">
    <location>
        <begin position="23"/>
        <end position="541"/>
    </location>
</feature>
<keyword evidence="1" id="KW-0732">Signal</keyword>
<dbReference type="Pfam" id="PF00496">
    <property type="entry name" value="SBP_bac_5"/>
    <property type="match status" value="1"/>
</dbReference>
<dbReference type="OrthoDB" id="9046151at2"/>
<reference evidence="3 4" key="1">
    <citation type="submission" date="2020-08" db="EMBL/GenBank/DDBJ databases">
        <title>Whole-Genome Sequence of French Clinical Streptomyces mexicanus Strain Q0842.</title>
        <authorList>
            <person name="Boxberger M."/>
            <person name="La Scola B."/>
        </authorList>
    </citation>
    <scope>NUCLEOTIDE SEQUENCE [LARGE SCALE GENOMIC DNA]</scope>
    <source>
        <strain evidence="3 4">Marseille-Q0842</strain>
    </source>
</reference>
<proteinExistence type="predicted"/>
<protein>
    <submittedName>
        <fullName evidence="3">ABC transporter substrate-binding protein</fullName>
    </submittedName>
</protein>
<dbReference type="GO" id="GO:0043190">
    <property type="term" value="C:ATP-binding cassette (ABC) transporter complex"/>
    <property type="evidence" value="ECO:0007669"/>
    <property type="project" value="InterPro"/>
</dbReference>
<dbReference type="GO" id="GO:0015833">
    <property type="term" value="P:peptide transport"/>
    <property type="evidence" value="ECO:0007669"/>
    <property type="project" value="TreeGrafter"/>
</dbReference>
<organism evidence="3 4">
    <name type="scientific">Streptomyces mexicanus</name>
    <dbReference type="NCBI Taxonomy" id="178566"/>
    <lineage>
        <taxon>Bacteria</taxon>
        <taxon>Bacillati</taxon>
        <taxon>Actinomycetota</taxon>
        <taxon>Actinomycetes</taxon>
        <taxon>Kitasatosporales</taxon>
        <taxon>Streptomycetaceae</taxon>
        <taxon>Streptomyces</taxon>
    </lineage>
</organism>
<dbReference type="Gene3D" id="3.10.105.10">
    <property type="entry name" value="Dipeptide-binding Protein, Domain 3"/>
    <property type="match status" value="1"/>
</dbReference>
<feature type="signal peptide" evidence="1">
    <location>
        <begin position="1"/>
        <end position="22"/>
    </location>
</feature>
<sequence>MRGAKGARWAAVAIVVAMGATACGGGGHTGNGNAGGSSNGVVSVEIGQPQNTLVPSNTYETEGGQVIHALFTGLTKIDASNKIVNDEAQSITTKDNKVWTIKLKPGYTFHNGEPVTAQSYVDAWNYGADQTNAQQTNALFSHIQGYTDLNPGPKKTVTVHKMSGLKAVDDNTLQVTLTAPFSAFPTQLSFSGFVPLPKAFFKDPKAFGKKPIGNGPYEAKTSFVDNEGIQLTKYAKYPDASKYQVKGINFKVYSNQDTAYKDLVAGNLDILPVIPTSGLATYKKDLPDHNIDVPEGAIGYIGFPLKYNKAFENPKIRQAISMSIDRDTIAKKVFLGARSAADDYIPPLIEGYRKGACGDACTYNPTKAKQLYQEAGGLPGNTLEIGYNADGDHKTWVEAVANQIQKALGVKVTPKPFEQFQTILNDLDAKKYQGAFRMGWQMDYPNMEDFLRPVFSKDAIENGSNYAGYSNPQFEKLLSDGDQATSPADAIKTYQEADDVLLKDMPYIPVYFYRLNTGFSDKITSMNITAHQIDWDTVKLS</sequence>
<gene>
    <name evidence="3" type="ORF">H1R13_25640</name>
</gene>
<dbReference type="PROSITE" id="PS51257">
    <property type="entry name" value="PROKAR_LIPOPROTEIN"/>
    <property type="match status" value="1"/>
</dbReference>
<dbReference type="RefSeq" id="WP_159669161.1">
    <property type="nucleotide sequence ID" value="NZ_JACMHY010000011.1"/>
</dbReference>
<dbReference type="InterPro" id="IPR030678">
    <property type="entry name" value="Peptide/Ni-bd"/>
</dbReference>
<dbReference type="AlphaFoldDB" id="A0A7X1I4N0"/>
<dbReference type="PANTHER" id="PTHR30290">
    <property type="entry name" value="PERIPLASMIC BINDING COMPONENT OF ABC TRANSPORTER"/>
    <property type="match status" value="1"/>
</dbReference>
<dbReference type="SUPFAM" id="SSF53850">
    <property type="entry name" value="Periplasmic binding protein-like II"/>
    <property type="match status" value="1"/>
</dbReference>
<evidence type="ECO:0000313" key="3">
    <source>
        <dbReference type="EMBL" id="MBC2868220.1"/>
    </source>
</evidence>
<dbReference type="PANTHER" id="PTHR30290:SF83">
    <property type="entry name" value="ABC TRANSPORTER SUBSTRATE-BINDING PROTEIN"/>
    <property type="match status" value="1"/>
</dbReference>
<dbReference type="CDD" id="cd00995">
    <property type="entry name" value="PBP2_NikA_DppA_OppA_like"/>
    <property type="match status" value="1"/>
</dbReference>
<evidence type="ECO:0000259" key="2">
    <source>
        <dbReference type="Pfam" id="PF00496"/>
    </source>
</evidence>
<dbReference type="EMBL" id="JACMHY010000011">
    <property type="protein sequence ID" value="MBC2868220.1"/>
    <property type="molecule type" value="Genomic_DNA"/>
</dbReference>
<dbReference type="GO" id="GO:1904680">
    <property type="term" value="F:peptide transmembrane transporter activity"/>
    <property type="evidence" value="ECO:0007669"/>
    <property type="project" value="TreeGrafter"/>
</dbReference>
<accession>A0A7X1I4N0</accession>
<feature type="domain" description="Solute-binding protein family 5" evidence="2">
    <location>
        <begin position="84"/>
        <end position="459"/>
    </location>
</feature>
<dbReference type="Gene3D" id="3.90.76.10">
    <property type="entry name" value="Dipeptide-binding Protein, Domain 1"/>
    <property type="match status" value="1"/>
</dbReference>
<evidence type="ECO:0000313" key="4">
    <source>
        <dbReference type="Proteomes" id="UP000517694"/>
    </source>
</evidence>
<keyword evidence="4" id="KW-1185">Reference proteome</keyword>
<dbReference type="InterPro" id="IPR039424">
    <property type="entry name" value="SBP_5"/>
</dbReference>
<comment type="caution">
    <text evidence="3">The sequence shown here is derived from an EMBL/GenBank/DDBJ whole genome shotgun (WGS) entry which is preliminary data.</text>
</comment>
<dbReference type="Proteomes" id="UP000517694">
    <property type="component" value="Unassembled WGS sequence"/>
</dbReference>
<name>A0A7X1I4N0_9ACTN</name>
<dbReference type="GO" id="GO:0042597">
    <property type="term" value="C:periplasmic space"/>
    <property type="evidence" value="ECO:0007669"/>
    <property type="project" value="UniProtKB-ARBA"/>
</dbReference>
<dbReference type="InterPro" id="IPR000914">
    <property type="entry name" value="SBP_5_dom"/>
</dbReference>
<dbReference type="PIRSF" id="PIRSF002741">
    <property type="entry name" value="MppA"/>
    <property type="match status" value="1"/>
</dbReference>